<feature type="compositionally biased region" description="Basic and acidic residues" evidence="2">
    <location>
        <begin position="26"/>
        <end position="39"/>
    </location>
</feature>
<keyword evidence="1" id="KW-0479">Metal-binding</keyword>
<protein>
    <recommendedName>
        <fullName evidence="3">SWIM-type domain-containing protein</fullName>
    </recommendedName>
</protein>
<evidence type="ECO:0000256" key="2">
    <source>
        <dbReference type="SAM" id="MobiDB-lite"/>
    </source>
</evidence>
<proteinExistence type="predicted"/>
<keyword evidence="1" id="KW-0863">Zinc-finger</keyword>
<evidence type="ECO:0000259" key="3">
    <source>
        <dbReference type="PROSITE" id="PS50966"/>
    </source>
</evidence>
<name>A5DEF0_PICGU</name>
<accession>A5DEF0</accession>
<feature type="domain" description="SWIM-type" evidence="3">
    <location>
        <begin position="178"/>
        <end position="205"/>
    </location>
</feature>
<dbReference type="GO" id="GO:0008270">
    <property type="term" value="F:zinc ion binding"/>
    <property type="evidence" value="ECO:0007669"/>
    <property type="project" value="UniProtKB-KW"/>
</dbReference>
<evidence type="ECO:0000313" key="5">
    <source>
        <dbReference type="Proteomes" id="UP000001997"/>
    </source>
</evidence>
<reference evidence="4 5" key="1">
    <citation type="journal article" date="2009" name="Nature">
        <title>Evolution of pathogenicity and sexual reproduction in eight Candida genomes.</title>
        <authorList>
            <person name="Butler G."/>
            <person name="Rasmussen M.D."/>
            <person name="Lin M.F."/>
            <person name="Santos M.A."/>
            <person name="Sakthikumar S."/>
            <person name="Munro C.A."/>
            <person name="Rheinbay E."/>
            <person name="Grabherr M."/>
            <person name="Forche A."/>
            <person name="Reedy J.L."/>
            <person name="Agrafioti I."/>
            <person name="Arnaud M.B."/>
            <person name="Bates S."/>
            <person name="Brown A.J."/>
            <person name="Brunke S."/>
            <person name="Costanzo M.C."/>
            <person name="Fitzpatrick D.A."/>
            <person name="de Groot P.W."/>
            <person name="Harris D."/>
            <person name="Hoyer L.L."/>
            <person name="Hube B."/>
            <person name="Klis F.M."/>
            <person name="Kodira C."/>
            <person name="Lennard N."/>
            <person name="Logue M.E."/>
            <person name="Martin R."/>
            <person name="Neiman A.M."/>
            <person name="Nikolaou E."/>
            <person name="Quail M.A."/>
            <person name="Quinn J."/>
            <person name="Santos M.C."/>
            <person name="Schmitzberger F.F."/>
            <person name="Sherlock G."/>
            <person name="Shah P."/>
            <person name="Silverstein K.A."/>
            <person name="Skrzypek M.S."/>
            <person name="Soll D."/>
            <person name="Staggs R."/>
            <person name="Stansfield I."/>
            <person name="Stumpf M.P."/>
            <person name="Sudbery P.E."/>
            <person name="Srikantha T."/>
            <person name="Zeng Q."/>
            <person name="Berman J."/>
            <person name="Berriman M."/>
            <person name="Heitman J."/>
            <person name="Gow N.A."/>
            <person name="Lorenz M.C."/>
            <person name="Birren B.W."/>
            <person name="Kellis M."/>
            <person name="Cuomo C.A."/>
        </authorList>
    </citation>
    <scope>NUCLEOTIDE SEQUENCE [LARGE SCALE GENOMIC DNA]</scope>
    <source>
        <strain evidence="5">ATCC 6260 / CBS 566 / DSM 6381 / JCM 1539 / NBRC 10279 / NRRL Y-324</strain>
    </source>
</reference>
<feature type="compositionally biased region" description="Acidic residues" evidence="2">
    <location>
        <begin position="49"/>
        <end position="65"/>
    </location>
</feature>
<keyword evidence="5" id="KW-1185">Reference proteome</keyword>
<dbReference type="HOGENOM" id="CLU_1185397_0_0_1"/>
<evidence type="ECO:0000313" key="4">
    <source>
        <dbReference type="EMBL" id="EDK37553.2"/>
    </source>
</evidence>
<dbReference type="AlphaFoldDB" id="A5DEF0"/>
<dbReference type="KEGG" id="pgu:PGUG_01651"/>
<gene>
    <name evidence="4" type="ORF">PGUG_01651</name>
</gene>
<keyword evidence="1" id="KW-0862">Zinc</keyword>
<dbReference type="GeneID" id="5127800"/>
<sequence length="234" mass="25066">MNGYTLRDVLSLVDGLIVREECEDGGSEKENEKNEESETNKANGNGSDIENEERENEVKEDETENEGDRGYGTKSLNGEIRINETNATILGLALGSTFTTAMELVGNQAVAVVLFATGEITATANSATSTAKSSANSANLSLTAAAYLAHLETDYTNNRYPICVGVPALTVNDKHCTHVVDLTAWYCTCYTPYCAHLVAAAIAVRNRLVSARHRTCPSLPLGPITGALNDILFS</sequence>
<dbReference type="InterPro" id="IPR007527">
    <property type="entry name" value="Znf_SWIM"/>
</dbReference>
<dbReference type="EMBL" id="CH408156">
    <property type="protein sequence ID" value="EDK37553.2"/>
    <property type="molecule type" value="Genomic_DNA"/>
</dbReference>
<dbReference type="RefSeq" id="XP_001485980.2">
    <property type="nucleotide sequence ID" value="XM_001485930.1"/>
</dbReference>
<evidence type="ECO:0000256" key="1">
    <source>
        <dbReference type="PROSITE-ProRule" id="PRU00325"/>
    </source>
</evidence>
<dbReference type="VEuPathDB" id="FungiDB:PGUG_01651"/>
<dbReference type="PROSITE" id="PS50966">
    <property type="entry name" value="ZF_SWIM"/>
    <property type="match status" value="1"/>
</dbReference>
<organism evidence="4 5">
    <name type="scientific">Meyerozyma guilliermondii (strain ATCC 6260 / CBS 566 / DSM 6381 / JCM 1539 / NBRC 10279 / NRRL Y-324)</name>
    <name type="common">Yeast</name>
    <name type="synonym">Candida guilliermondii</name>
    <dbReference type="NCBI Taxonomy" id="294746"/>
    <lineage>
        <taxon>Eukaryota</taxon>
        <taxon>Fungi</taxon>
        <taxon>Dikarya</taxon>
        <taxon>Ascomycota</taxon>
        <taxon>Saccharomycotina</taxon>
        <taxon>Pichiomycetes</taxon>
        <taxon>Debaryomycetaceae</taxon>
        <taxon>Meyerozyma</taxon>
    </lineage>
</organism>
<dbReference type="InParanoid" id="A5DEF0"/>
<feature type="region of interest" description="Disordered" evidence="2">
    <location>
        <begin position="21"/>
        <end position="76"/>
    </location>
</feature>
<dbReference type="Proteomes" id="UP000001997">
    <property type="component" value="Unassembled WGS sequence"/>
</dbReference>